<sequence length="441" mass="50473">MPWPRVFAREEDEVRLADTTVDGANETTVILPSPQTRQYVEDYTDGTTLFPWQDMPIFIVSTVDSDLKKLLKMRITAAGGKVVRRLDNARIIVIPHDPEASVVNALREIKSVQDSSASIVKPHWVFRTFFDGIAEDFETSSLPLKWKNLATAVADLGDDELRLDLMIALEREGAVLVPFDDCKACVLPSRHAYLQEPPAAYEHLRFFSPETVFEYLGIRRPIKQMRPELVRRRVPQPAPPQPAPAQPARTPSRQPDRTPARQSAPAAHRRQEFSTEDRDYLARYIANACPDERGRTSKNLYVNLVGGTVQRPTDSWEWATRHPAEGWRQHYRTYKRKPWRDDTVLHDLIEHYVEAGIDSNLHTEEERRHLGKKANYNHRGRGGASSPSSPASTLKQKRRRWLDSEDGMRRQPRRGTKKKSRPQPTSSSASDDEFIDEQLSD</sequence>
<name>A0AA48L2T6_9TREE</name>
<accession>A0AA48L2T6</accession>
<organism evidence="3 4">
    <name type="scientific">Cutaneotrichosporon cavernicola</name>
    <dbReference type="NCBI Taxonomy" id="279322"/>
    <lineage>
        <taxon>Eukaryota</taxon>
        <taxon>Fungi</taxon>
        <taxon>Dikarya</taxon>
        <taxon>Basidiomycota</taxon>
        <taxon>Agaricomycotina</taxon>
        <taxon>Tremellomycetes</taxon>
        <taxon>Trichosporonales</taxon>
        <taxon>Trichosporonaceae</taxon>
        <taxon>Cutaneotrichosporon</taxon>
    </lineage>
</organism>
<evidence type="ECO:0000256" key="1">
    <source>
        <dbReference type="SAM" id="MobiDB-lite"/>
    </source>
</evidence>
<dbReference type="SUPFAM" id="SSF52113">
    <property type="entry name" value="BRCT domain"/>
    <property type="match status" value="1"/>
</dbReference>
<dbReference type="EMBL" id="AP028214">
    <property type="protein sequence ID" value="BEI90488.1"/>
    <property type="molecule type" value="Genomic_DNA"/>
</dbReference>
<dbReference type="InterPro" id="IPR036420">
    <property type="entry name" value="BRCT_dom_sf"/>
</dbReference>
<gene>
    <name evidence="3" type="ORF">CcaverHIS019_0305580</name>
</gene>
<dbReference type="CDD" id="cd11655">
    <property type="entry name" value="rap1_myb-like"/>
    <property type="match status" value="1"/>
</dbReference>
<dbReference type="AlphaFoldDB" id="A0AA48L2T6"/>
<dbReference type="Gene3D" id="1.10.10.60">
    <property type="entry name" value="Homeodomain-like"/>
    <property type="match status" value="1"/>
</dbReference>
<feature type="domain" description="BRCT" evidence="2">
    <location>
        <begin position="47"/>
        <end position="129"/>
    </location>
</feature>
<reference evidence="3" key="1">
    <citation type="journal article" date="2023" name="BMC Genomics">
        <title>Chromosome-level genome assemblies of Cutaneotrichosporon spp. (Trichosporonales, Basidiomycota) reveal imbalanced evolution between nucleotide sequences and chromosome synteny.</title>
        <authorList>
            <person name="Kobayashi Y."/>
            <person name="Kayamori A."/>
            <person name="Aoki K."/>
            <person name="Shiwa Y."/>
            <person name="Matsutani M."/>
            <person name="Fujita N."/>
            <person name="Sugita T."/>
            <person name="Iwasaki W."/>
            <person name="Tanaka N."/>
            <person name="Takashima M."/>
        </authorList>
    </citation>
    <scope>NUCLEOTIDE SEQUENCE</scope>
    <source>
        <strain evidence="3">HIS019</strain>
    </source>
</reference>
<feature type="compositionally biased region" description="Pro residues" evidence="1">
    <location>
        <begin position="236"/>
        <end position="245"/>
    </location>
</feature>
<dbReference type="GeneID" id="85494358"/>
<feature type="compositionally biased region" description="Basic residues" evidence="1">
    <location>
        <begin position="369"/>
        <end position="381"/>
    </location>
</feature>
<dbReference type="Gene3D" id="3.40.50.10190">
    <property type="entry name" value="BRCT domain"/>
    <property type="match status" value="1"/>
</dbReference>
<evidence type="ECO:0000313" key="3">
    <source>
        <dbReference type="EMBL" id="BEI90488.1"/>
    </source>
</evidence>
<dbReference type="RefSeq" id="XP_060455753.1">
    <property type="nucleotide sequence ID" value="XM_060599018.1"/>
</dbReference>
<proteinExistence type="predicted"/>
<dbReference type="KEGG" id="ccac:CcaHIS019_0305580"/>
<evidence type="ECO:0000259" key="2">
    <source>
        <dbReference type="PROSITE" id="PS50172"/>
    </source>
</evidence>
<dbReference type="InterPro" id="IPR001357">
    <property type="entry name" value="BRCT_dom"/>
</dbReference>
<dbReference type="PROSITE" id="PS50172">
    <property type="entry name" value="BRCT"/>
    <property type="match status" value="1"/>
</dbReference>
<feature type="region of interest" description="Disordered" evidence="1">
    <location>
        <begin position="363"/>
        <end position="441"/>
    </location>
</feature>
<feature type="compositionally biased region" description="Acidic residues" evidence="1">
    <location>
        <begin position="430"/>
        <end position="441"/>
    </location>
</feature>
<evidence type="ECO:0000313" key="4">
    <source>
        <dbReference type="Proteomes" id="UP001233271"/>
    </source>
</evidence>
<dbReference type="Proteomes" id="UP001233271">
    <property type="component" value="Chromosome 3"/>
</dbReference>
<protein>
    <recommendedName>
        <fullName evidence="2">BRCT domain-containing protein</fullName>
    </recommendedName>
</protein>
<feature type="region of interest" description="Disordered" evidence="1">
    <location>
        <begin position="233"/>
        <end position="275"/>
    </location>
</feature>
<keyword evidence="4" id="KW-1185">Reference proteome</keyword>
<feature type="compositionally biased region" description="Basic residues" evidence="1">
    <location>
        <begin position="410"/>
        <end position="421"/>
    </location>
</feature>